<accession>A0ABR7N9Q0</accession>
<dbReference type="Pfam" id="PF12910">
    <property type="entry name" value="PHD_like"/>
    <property type="match status" value="1"/>
</dbReference>
<sequence length="141" mass="16291">MLATSATEVRKEWSSVLDSVVRDKPQFIKRTRDKMWLSNLDIMNDILEAYKFTADKYIEDDGTVTLSLNEIDLIENADTEANARMALANAIMEYAEEYYNNFSYYNTAPNRKKHVPYIFKALIMDDIAKIGESIECRDGKN</sequence>
<organism evidence="1 2">
    <name type="scientific">Jingyaoa shaoxingensis</name>
    <dbReference type="NCBI Taxonomy" id="2763671"/>
    <lineage>
        <taxon>Bacteria</taxon>
        <taxon>Bacillati</taxon>
        <taxon>Bacillota</taxon>
        <taxon>Clostridia</taxon>
        <taxon>Lachnospirales</taxon>
        <taxon>Lachnospiraceae</taxon>
        <taxon>Jingyaoa</taxon>
    </lineage>
</organism>
<comment type="caution">
    <text evidence="1">The sequence shown here is derived from an EMBL/GenBank/DDBJ whole genome shotgun (WGS) entry which is preliminary data.</text>
</comment>
<proteinExistence type="predicted"/>
<gene>
    <name evidence="1" type="ORF">H8716_08530</name>
</gene>
<dbReference type="EMBL" id="JACRSZ010000007">
    <property type="protein sequence ID" value="MBC8573127.1"/>
    <property type="molecule type" value="Genomic_DNA"/>
</dbReference>
<reference evidence="1 2" key="1">
    <citation type="submission" date="2020-08" db="EMBL/GenBank/DDBJ databases">
        <title>Genome public.</title>
        <authorList>
            <person name="Liu C."/>
            <person name="Sun Q."/>
        </authorList>
    </citation>
    <scope>NUCLEOTIDE SEQUENCE [LARGE SCALE GENOMIC DNA]</scope>
    <source>
        <strain evidence="1 2">NSJ-46</strain>
    </source>
</reference>
<dbReference type="Gene3D" id="3.40.1620.10">
    <property type="entry name" value="YefM-like domain"/>
    <property type="match status" value="1"/>
</dbReference>
<name>A0ABR7N9Q0_9FIRM</name>
<dbReference type="Gene3D" id="3.30.160.620">
    <property type="match status" value="1"/>
</dbReference>
<dbReference type="Proteomes" id="UP000657421">
    <property type="component" value="Unassembled WGS sequence"/>
</dbReference>
<evidence type="ECO:0000313" key="1">
    <source>
        <dbReference type="EMBL" id="MBC8573127.1"/>
    </source>
</evidence>
<dbReference type="InterPro" id="IPR035424">
    <property type="entry name" value="Antitoxin_RelB"/>
</dbReference>
<dbReference type="RefSeq" id="WP_249308152.1">
    <property type="nucleotide sequence ID" value="NZ_JACRSZ010000007.1"/>
</dbReference>
<protein>
    <submittedName>
        <fullName evidence="1">Uncharacterized protein</fullName>
    </submittedName>
</protein>
<evidence type="ECO:0000313" key="2">
    <source>
        <dbReference type="Proteomes" id="UP000657421"/>
    </source>
</evidence>
<keyword evidence="2" id="KW-1185">Reference proteome</keyword>